<name>A0A511TEP2_MYXFU</name>
<sequence>MIIVPKFPDTWPKECPPDDAVDAHGVVYRIISGEAATPEDFKSYEELGLAPNAPACSRRSVSVFNSRQGACHRLKLSPRLGKGVAEGSIDATCGKMKLTSTKSGHIDWWPYEGINRLARFKETQPCP</sequence>
<dbReference type="EMBL" id="BJXR01000066">
    <property type="protein sequence ID" value="GEN12644.1"/>
    <property type="molecule type" value="Genomic_DNA"/>
</dbReference>
<organism evidence="1 2">
    <name type="scientific">Myxococcus fulvus</name>
    <dbReference type="NCBI Taxonomy" id="33"/>
    <lineage>
        <taxon>Bacteria</taxon>
        <taxon>Pseudomonadati</taxon>
        <taxon>Myxococcota</taxon>
        <taxon>Myxococcia</taxon>
        <taxon>Myxococcales</taxon>
        <taxon>Cystobacterineae</taxon>
        <taxon>Myxococcaceae</taxon>
        <taxon>Myxococcus</taxon>
    </lineage>
</organism>
<proteinExistence type="predicted"/>
<dbReference type="Proteomes" id="UP000321514">
    <property type="component" value="Unassembled WGS sequence"/>
</dbReference>
<protein>
    <submittedName>
        <fullName evidence="1">Uncharacterized protein</fullName>
    </submittedName>
</protein>
<gene>
    <name evidence="1" type="ORF">MFU01_76810</name>
</gene>
<accession>A0A511TEP2</accession>
<comment type="caution">
    <text evidence="1">The sequence shown here is derived from an EMBL/GenBank/DDBJ whole genome shotgun (WGS) entry which is preliminary data.</text>
</comment>
<reference evidence="1 2" key="1">
    <citation type="submission" date="2019-07" db="EMBL/GenBank/DDBJ databases">
        <title>Whole genome shotgun sequence of Myxococcus fulvus NBRC 100333.</title>
        <authorList>
            <person name="Hosoyama A."/>
            <person name="Uohara A."/>
            <person name="Ohji S."/>
            <person name="Ichikawa N."/>
        </authorList>
    </citation>
    <scope>NUCLEOTIDE SEQUENCE [LARGE SCALE GENOMIC DNA]</scope>
    <source>
        <strain evidence="1 2">NBRC 100333</strain>
    </source>
</reference>
<evidence type="ECO:0000313" key="1">
    <source>
        <dbReference type="EMBL" id="GEN12644.1"/>
    </source>
</evidence>
<evidence type="ECO:0000313" key="2">
    <source>
        <dbReference type="Proteomes" id="UP000321514"/>
    </source>
</evidence>
<dbReference type="AlphaFoldDB" id="A0A511TEP2"/>